<reference evidence="9" key="1">
    <citation type="submission" date="2017-02" db="EMBL/GenBank/DDBJ databases">
        <authorList>
            <person name="Varghese N."/>
            <person name="Submissions S."/>
        </authorList>
    </citation>
    <scope>NUCLEOTIDE SEQUENCE [LARGE SCALE GENOMIC DNA]</scope>
    <source>
        <strain evidence="9">DSM 22224</strain>
    </source>
</reference>
<dbReference type="GO" id="GO:0017004">
    <property type="term" value="P:cytochrome complex assembly"/>
    <property type="evidence" value="ECO:0007669"/>
    <property type="project" value="UniProtKB-KW"/>
</dbReference>
<organism evidence="8 9">
    <name type="scientific">Chitinophaga eiseniae</name>
    <dbReference type="NCBI Taxonomy" id="634771"/>
    <lineage>
        <taxon>Bacteria</taxon>
        <taxon>Pseudomonadati</taxon>
        <taxon>Bacteroidota</taxon>
        <taxon>Chitinophagia</taxon>
        <taxon>Chitinophagales</taxon>
        <taxon>Chitinophagaceae</taxon>
        <taxon>Chitinophaga</taxon>
    </lineage>
</organism>
<evidence type="ECO:0000313" key="9">
    <source>
        <dbReference type="Proteomes" id="UP000190367"/>
    </source>
</evidence>
<keyword evidence="5" id="KW-0175">Coiled coil</keyword>
<dbReference type="InterPro" id="IPR036249">
    <property type="entry name" value="Thioredoxin-like_sf"/>
</dbReference>
<keyword evidence="4" id="KW-0676">Redox-active center</keyword>
<dbReference type="PROSITE" id="PS51352">
    <property type="entry name" value="THIOREDOXIN_2"/>
    <property type="match status" value="1"/>
</dbReference>
<evidence type="ECO:0000256" key="3">
    <source>
        <dbReference type="ARBA" id="ARBA00023157"/>
    </source>
</evidence>
<dbReference type="PROSITE" id="PS00194">
    <property type="entry name" value="THIOREDOXIN_1"/>
    <property type="match status" value="1"/>
</dbReference>
<feature type="signal peptide" evidence="6">
    <location>
        <begin position="1"/>
        <end position="19"/>
    </location>
</feature>
<dbReference type="InterPro" id="IPR017937">
    <property type="entry name" value="Thioredoxin_CS"/>
</dbReference>
<dbReference type="InterPro" id="IPR050553">
    <property type="entry name" value="Thioredoxin_ResA/DsbE_sf"/>
</dbReference>
<sequence>MKKYFVGIALLMPAVALFAQGKKAGTAGKPFTIQGTISQQQKPAVIFLRMRKGGEYLTDSAQVKDGKFTFNGTLEEPLLASLMLVQRSGEKPVSMGRDMLAVFLDKGNIVVATTDSISKATVSGSRAHEDYKLLQEQLKKVNEKGTALQQQYRELAKNKDEEGLKKLESAFDALDAEEKKIENEFFTKNAGSPIALYVLNQVAGYDIKPEQVTPLYKKLNKEAKNSPSGKEFAKRLESARKTAVGQSALEFAQADANGKNISLSSFRGKYVLVDFWASWCGPCRAENPNVVKAYDKFKDKGFDILGVSLDDKKDKWLAAVEADKLTWSHVSDLKGWKNAAAELYGVRAIPQNVLIDPKGKIVAKNLRGEDLEKKLAEVLP</sequence>
<protein>
    <submittedName>
        <fullName evidence="8">Peroxiredoxin</fullName>
    </submittedName>
</protein>
<dbReference type="Pfam" id="PF14289">
    <property type="entry name" value="DUF4369"/>
    <property type="match status" value="1"/>
</dbReference>
<dbReference type="Proteomes" id="UP000190367">
    <property type="component" value="Unassembled WGS sequence"/>
</dbReference>
<feature type="domain" description="Thioredoxin" evidence="7">
    <location>
        <begin position="242"/>
        <end position="380"/>
    </location>
</feature>
<dbReference type="SUPFAM" id="SSF52833">
    <property type="entry name" value="Thioredoxin-like"/>
    <property type="match status" value="1"/>
</dbReference>
<dbReference type="GO" id="GO:0030313">
    <property type="term" value="C:cell envelope"/>
    <property type="evidence" value="ECO:0007669"/>
    <property type="project" value="UniProtKB-SubCell"/>
</dbReference>
<feature type="coiled-coil region" evidence="5">
    <location>
        <begin position="131"/>
        <end position="184"/>
    </location>
</feature>
<name>A0A1T4L6H2_9BACT</name>
<dbReference type="OrthoDB" id="1069091at2"/>
<evidence type="ECO:0000256" key="5">
    <source>
        <dbReference type="SAM" id="Coils"/>
    </source>
</evidence>
<dbReference type="AlphaFoldDB" id="A0A1T4L6H2"/>
<dbReference type="PANTHER" id="PTHR42852">
    <property type="entry name" value="THIOL:DISULFIDE INTERCHANGE PROTEIN DSBE"/>
    <property type="match status" value="1"/>
</dbReference>
<keyword evidence="6" id="KW-0732">Signal</keyword>
<keyword evidence="3" id="KW-1015">Disulfide bond</keyword>
<dbReference type="InterPro" id="IPR013766">
    <property type="entry name" value="Thioredoxin_domain"/>
</dbReference>
<dbReference type="GO" id="GO:0016491">
    <property type="term" value="F:oxidoreductase activity"/>
    <property type="evidence" value="ECO:0007669"/>
    <property type="project" value="InterPro"/>
</dbReference>
<dbReference type="EMBL" id="FUWZ01000001">
    <property type="protein sequence ID" value="SJZ50312.1"/>
    <property type="molecule type" value="Genomic_DNA"/>
</dbReference>
<proteinExistence type="predicted"/>
<dbReference type="InterPro" id="IPR025380">
    <property type="entry name" value="DUF4369"/>
</dbReference>
<evidence type="ECO:0000313" key="8">
    <source>
        <dbReference type="EMBL" id="SJZ50312.1"/>
    </source>
</evidence>
<keyword evidence="9" id="KW-1185">Reference proteome</keyword>
<dbReference type="CDD" id="cd02966">
    <property type="entry name" value="TlpA_like_family"/>
    <property type="match status" value="1"/>
</dbReference>
<dbReference type="GO" id="GO:0016209">
    <property type="term" value="F:antioxidant activity"/>
    <property type="evidence" value="ECO:0007669"/>
    <property type="project" value="InterPro"/>
</dbReference>
<keyword evidence="2" id="KW-0201">Cytochrome c-type biogenesis</keyword>
<dbReference type="Pfam" id="PF00578">
    <property type="entry name" value="AhpC-TSA"/>
    <property type="match status" value="1"/>
</dbReference>
<gene>
    <name evidence="8" type="ORF">SAMN04488128_101504</name>
</gene>
<evidence type="ECO:0000256" key="1">
    <source>
        <dbReference type="ARBA" id="ARBA00004196"/>
    </source>
</evidence>
<comment type="subcellular location">
    <subcellularLocation>
        <location evidence="1">Cell envelope</location>
    </subcellularLocation>
</comment>
<dbReference type="PANTHER" id="PTHR42852:SF6">
    <property type="entry name" value="THIOL:DISULFIDE INTERCHANGE PROTEIN DSBE"/>
    <property type="match status" value="1"/>
</dbReference>
<feature type="chain" id="PRO_5010588608" evidence="6">
    <location>
        <begin position="20"/>
        <end position="380"/>
    </location>
</feature>
<accession>A0A1T4L6H2</accession>
<evidence type="ECO:0000259" key="7">
    <source>
        <dbReference type="PROSITE" id="PS51352"/>
    </source>
</evidence>
<dbReference type="InterPro" id="IPR000866">
    <property type="entry name" value="AhpC/TSA"/>
</dbReference>
<dbReference type="Gene3D" id="3.40.30.10">
    <property type="entry name" value="Glutaredoxin"/>
    <property type="match status" value="1"/>
</dbReference>
<evidence type="ECO:0000256" key="6">
    <source>
        <dbReference type="SAM" id="SignalP"/>
    </source>
</evidence>
<dbReference type="STRING" id="634771.SAMN04488128_101504"/>
<evidence type="ECO:0000256" key="2">
    <source>
        <dbReference type="ARBA" id="ARBA00022748"/>
    </source>
</evidence>
<dbReference type="RefSeq" id="WP_078667187.1">
    <property type="nucleotide sequence ID" value="NZ_FUWZ01000001.1"/>
</dbReference>
<evidence type="ECO:0000256" key="4">
    <source>
        <dbReference type="ARBA" id="ARBA00023284"/>
    </source>
</evidence>